<dbReference type="CDD" id="cd12362">
    <property type="entry name" value="RRM3_CELF1-6"/>
    <property type="match status" value="1"/>
</dbReference>
<keyword evidence="1" id="KW-0677">Repeat</keyword>
<dbReference type="FunFam" id="3.30.70.330:FF:000359">
    <property type="entry name" value="CUGBP Elav-like family member 2"/>
    <property type="match status" value="1"/>
</dbReference>
<feature type="domain" description="RRM" evidence="6">
    <location>
        <begin position="430"/>
        <end position="508"/>
    </location>
</feature>
<dbReference type="SUPFAM" id="SSF54928">
    <property type="entry name" value="RNA-binding domain, RBD"/>
    <property type="match status" value="3"/>
</dbReference>
<evidence type="ECO:0000259" key="6">
    <source>
        <dbReference type="PROSITE" id="PS50102"/>
    </source>
</evidence>
<dbReference type="EMBL" id="UIVT01000001">
    <property type="protein sequence ID" value="SVP88644.1"/>
    <property type="molecule type" value="Genomic_DNA"/>
</dbReference>
<dbReference type="PANTHER" id="PTHR48027">
    <property type="entry name" value="HETEROGENEOUS NUCLEAR RIBONUCLEOPROTEIN 87F-RELATED"/>
    <property type="match status" value="1"/>
</dbReference>
<dbReference type="GO" id="GO:0005737">
    <property type="term" value="C:cytoplasm"/>
    <property type="evidence" value="ECO:0007669"/>
    <property type="project" value="UniProtKB-ARBA"/>
</dbReference>
<evidence type="ECO:0000256" key="2">
    <source>
        <dbReference type="ARBA" id="ARBA00022884"/>
    </source>
</evidence>
<evidence type="ECO:0000256" key="4">
    <source>
        <dbReference type="SAM" id="MobiDB-lite"/>
    </source>
</evidence>
<dbReference type="SUPFAM" id="SSF51045">
    <property type="entry name" value="WW domain"/>
    <property type="match status" value="1"/>
</dbReference>
<evidence type="ECO:0000313" key="8">
    <source>
        <dbReference type="EMBL" id="SVP89798.1"/>
    </source>
</evidence>
<feature type="domain" description="RRM" evidence="6">
    <location>
        <begin position="117"/>
        <end position="198"/>
    </location>
</feature>
<dbReference type="InterPro" id="IPR000504">
    <property type="entry name" value="RRM_dom"/>
</dbReference>
<dbReference type="PROSITE" id="PS50020">
    <property type="entry name" value="WW_DOMAIN_2"/>
    <property type="match status" value="1"/>
</dbReference>
<dbReference type="GO" id="GO:0003729">
    <property type="term" value="F:mRNA binding"/>
    <property type="evidence" value="ECO:0007669"/>
    <property type="project" value="UniProtKB-ARBA"/>
</dbReference>
<evidence type="ECO:0000256" key="3">
    <source>
        <dbReference type="PROSITE-ProRule" id="PRU00176"/>
    </source>
</evidence>
<dbReference type="Gene3D" id="3.30.70.330">
    <property type="match status" value="3"/>
</dbReference>
<keyword evidence="2 3" id="KW-0694">RNA-binding</keyword>
<feature type="compositionally biased region" description="Polar residues" evidence="4">
    <location>
        <begin position="42"/>
        <end position="52"/>
    </location>
</feature>
<feature type="compositionally biased region" description="Low complexity" evidence="4">
    <location>
        <begin position="25"/>
        <end position="34"/>
    </location>
</feature>
<dbReference type="SMART" id="SM00360">
    <property type="entry name" value="RRM"/>
    <property type="match status" value="3"/>
</dbReference>
<accession>A0A3B0N6N6</accession>
<dbReference type="Pfam" id="PF00397">
    <property type="entry name" value="WW"/>
    <property type="match status" value="1"/>
</dbReference>
<dbReference type="PROSITE" id="PS01159">
    <property type="entry name" value="WW_DOMAIN_1"/>
    <property type="match status" value="1"/>
</dbReference>
<feature type="domain" description="RRM" evidence="6">
    <location>
        <begin position="217"/>
        <end position="298"/>
    </location>
</feature>
<name>A0A3B0N6N6_THEAN</name>
<dbReference type="Gene3D" id="2.20.70.10">
    <property type="match status" value="1"/>
</dbReference>
<sequence>MSSPNEFEEVAVGNQDEVFDEIQEEQILAELESSQNDHKTTHSSNTFHNDTAETSDADAMDVNTIENSIENEMDNGMDSIEPVNSSEPVDYEQIECDKQGECELGDLPCSPAPPVEIKLFVARIPKTHEESDLRRLFEEFGVVKDVIVIRDKTSNAHKNCAFVKMASICQADAAVRRLNNQRVIDSSLGAVQIRYATGEVERLGFTQMAGEPGVDEAKLFVGSLPKSLTEEDLSSLFKEFGEAMEVFVLKDLACGGNKGCGFVKMKYKEQALHAIKELNGKKMLEGSVRPLEVRFAMNKTGLSGQDFESRKKRNRPSGMNHPPPSNPPSNSPGQKHVRKDKNFGYVNYNNGNPRMAGPWKEYISPDGRFYYYNIDNGTTQWEVPKEFLNLNSNYSSSNYHNNNNNYHNNNYNNYSNSGGNNYNNSVGGDSSLFIFHIPPQWNNNDLFRTFSPFGRVVQARIAVDRSTNRSKGYAFVSYDNPESATQAVANMNGFTIMGKKLRVNYKTTNNRSNPY</sequence>
<reference evidence="8" key="1">
    <citation type="submission" date="2018-07" db="EMBL/GenBank/DDBJ databases">
        <authorList>
            <person name="Quirk P.G."/>
            <person name="Krulwich T.A."/>
        </authorList>
    </citation>
    <scope>NUCLEOTIDE SEQUENCE</scope>
    <source>
        <strain evidence="8">Anand</strain>
    </source>
</reference>
<dbReference type="InterPro" id="IPR036020">
    <property type="entry name" value="WW_dom_sf"/>
</dbReference>
<feature type="domain" description="WW" evidence="5">
    <location>
        <begin position="353"/>
        <end position="386"/>
    </location>
</feature>
<dbReference type="GO" id="GO:1990904">
    <property type="term" value="C:ribonucleoprotein complex"/>
    <property type="evidence" value="ECO:0007669"/>
    <property type="project" value="UniProtKB-KW"/>
</dbReference>
<dbReference type="EMBL" id="UIVS01000001">
    <property type="protein sequence ID" value="SVP89798.1"/>
    <property type="molecule type" value="Genomic_DNA"/>
</dbReference>
<dbReference type="InterPro" id="IPR001202">
    <property type="entry name" value="WW_dom"/>
</dbReference>
<dbReference type="GO" id="GO:0009967">
    <property type="term" value="P:positive regulation of signal transduction"/>
    <property type="evidence" value="ECO:0007669"/>
    <property type="project" value="UniProtKB-ARBA"/>
</dbReference>
<dbReference type="InterPro" id="IPR012677">
    <property type="entry name" value="Nucleotide-bd_a/b_plait_sf"/>
</dbReference>
<keyword evidence="8" id="KW-0687">Ribonucleoprotein</keyword>
<dbReference type="InterPro" id="IPR035979">
    <property type="entry name" value="RBD_domain_sf"/>
</dbReference>
<feature type="region of interest" description="Disordered" evidence="4">
    <location>
        <begin position="1"/>
        <end position="56"/>
    </location>
</feature>
<organism evidence="8">
    <name type="scientific">Theileria annulata</name>
    <dbReference type="NCBI Taxonomy" id="5874"/>
    <lineage>
        <taxon>Eukaryota</taxon>
        <taxon>Sar</taxon>
        <taxon>Alveolata</taxon>
        <taxon>Apicomplexa</taxon>
        <taxon>Aconoidasida</taxon>
        <taxon>Piroplasmida</taxon>
        <taxon>Theileriidae</taxon>
        <taxon>Theileria</taxon>
    </lineage>
</organism>
<feature type="compositionally biased region" description="Pro residues" evidence="4">
    <location>
        <begin position="321"/>
        <end position="330"/>
    </location>
</feature>
<dbReference type="InterPro" id="IPR052462">
    <property type="entry name" value="SLIRP/GR-RBP-like"/>
</dbReference>
<dbReference type="SMART" id="SM00456">
    <property type="entry name" value="WW"/>
    <property type="match status" value="1"/>
</dbReference>
<dbReference type="AlphaFoldDB" id="A0A3B0N6N6"/>
<proteinExistence type="predicted"/>
<dbReference type="FunFam" id="3.30.70.330:FF:000383">
    <property type="entry name" value="Sex lethal, isoform D"/>
    <property type="match status" value="1"/>
</dbReference>
<evidence type="ECO:0000313" key="7">
    <source>
        <dbReference type="EMBL" id="SVP88644.1"/>
    </source>
</evidence>
<dbReference type="VEuPathDB" id="PiroplasmaDB:TA20580"/>
<gene>
    <name evidence="7" type="ORF">TAT_000050200</name>
    <name evidence="8" type="ORF">TAV_000049900</name>
</gene>
<dbReference type="GO" id="GO:0010629">
    <property type="term" value="P:negative regulation of gene expression"/>
    <property type="evidence" value="ECO:0007669"/>
    <property type="project" value="UniProtKB-ARBA"/>
</dbReference>
<feature type="region of interest" description="Disordered" evidence="4">
    <location>
        <begin position="302"/>
        <end position="338"/>
    </location>
</feature>
<evidence type="ECO:0000256" key="1">
    <source>
        <dbReference type="ARBA" id="ARBA00022737"/>
    </source>
</evidence>
<evidence type="ECO:0000259" key="5">
    <source>
        <dbReference type="PROSITE" id="PS50020"/>
    </source>
</evidence>
<dbReference type="PROSITE" id="PS50102">
    <property type="entry name" value="RRM"/>
    <property type="match status" value="3"/>
</dbReference>
<dbReference type="CDD" id="cd00201">
    <property type="entry name" value="WW"/>
    <property type="match status" value="1"/>
</dbReference>
<protein>
    <submittedName>
        <fullName evidence="8">Ribonucleoprotein, putative</fullName>
    </submittedName>
</protein>
<dbReference type="Pfam" id="PF00076">
    <property type="entry name" value="RRM_1"/>
    <property type="match status" value="3"/>
</dbReference>